<evidence type="ECO:0000313" key="3">
    <source>
        <dbReference type="Proteomes" id="UP000295375"/>
    </source>
</evidence>
<dbReference type="SUPFAM" id="SSF54523">
    <property type="entry name" value="Pili subunits"/>
    <property type="match status" value="1"/>
</dbReference>
<feature type="transmembrane region" description="Helical" evidence="1">
    <location>
        <begin position="73"/>
        <end position="97"/>
    </location>
</feature>
<proteinExistence type="predicted"/>
<keyword evidence="1" id="KW-0472">Membrane</keyword>
<dbReference type="InterPro" id="IPR045584">
    <property type="entry name" value="Pilin-like"/>
</dbReference>
<accession>A0A4R6UK05</accession>
<dbReference type="GO" id="GO:0005886">
    <property type="term" value="C:plasma membrane"/>
    <property type="evidence" value="ECO:0007669"/>
    <property type="project" value="TreeGrafter"/>
</dbReference>
<feature type="transmembrane region" description="Helical" evidence="1">
    <location>
        <begin position="149"/>
        <end position="171"/>
    </location>
</feature>
<keyword evidence="3" id="KW-1185">Reference proteome</keyword>
<reference evidence="2 3" key="1">
    <citation type="submission" date="2019-03" db="EMBL/GenBank/DDBJ databases">
        <title>Genomic Encyclopedia of Type Strains, Phase IV (KMG-IV): sequencing the most valuable type-strain genomes for metagenomic binning, comparative biology and taxonomic classification.</title>
        <authorList>
            <person name="Goeker M."/>
        </authorList>
    </citation>
    <scope>NUCLEOTIDE SEQUENCE [LARGE SCALE GENOMIC DNA]</scope>
    <source>
        <strain evidence="2 3">DSM 103792</strain>
    </source>
</reference>
<dbReference type="Pfam" id="PF05656">
    <property type="entry name" value="DUF805"/>
    <property type="match status" value="1"/>
</dbReference>
<dbReference type="PANTHER" id="PTHR34980:SF3">
    <property type="entry name" value="BLR8105 PROTEIN"/>
    <property type="match status" value="1"/>
</dbReference>
<dbReference type="OrthoDB" id="9812349at2"/>
<evidence type="ECO:0000313" key="2">
    <source>
        <dbReference type="EMBL" id="TDQ47181.1"/>
    </source>
</evidence>
<comment type="caution">
    <text evidence="2">The sequence shown here is derived from an EMBL/GenBank/DDBJ whole genome shotgun (WGS) entry which is preliminary data.</text>
</comment>
<keyword evidence="1" id="KW-1133">Transmembrane helix</keyword>
<dbReference type="Proteomes" id="UP000295375">
    <property type="component" value="Unassembled WGS sequence"/>
</dbReference>
<sequence length="193" mass="20773">MSNPYSAPNAPMNNTSNGNDTYDPTMFSVEGRIGRIRYLAYTTLIGLMFYAALVVVMLMFGIGLAAAGSGMEGFSGTALVVMILVYLLMIVASVILMRRRLNDLDKSGWWILLALIPLVNIIFGLYVLFAPGTKASNSYGPMPGKTPTVLWVVGLIGPVIAAIGILAAIAIPAYHDYTQRAQAAQVESQYSED</sequence>
<dbReference type="Gene3D" id="3.30.700.10">
    <property type="entry name" value="Glycoprotein, Type 4 Pilin"/>
    <property type="match status" value="1"/>
</dbReference>
<protein>
    <submittedName>
        <fullName evidence="2">Uncharacterized membrane protein YhaH (DUF805 family)</fullName>
    </submittedName>
</protein>
<dbReference type="RefSeq" id="WP_133591426.1">
    <property type="nucleotide sequence ID" value="NZ_CP037953.1"/>
</dbReference>
<keyword evidence="1" id="KW-0812">Transmembrane</keyword>
<name>A0A4R6UK05_9GAMM</name>
<gene>
    <name evidence="2" type="ORF">EV696_111109</name>
</gene>
<feature type="transmembrane region" description="Helical" evidence="1">
    <location>
        <begin position="109"/>
        <end position="129"/>
    </location>
</feature>
<dbReference type="AlphaFoldDB" id="A0A4R6UK05"/>
<dbReference type="InterPro" id="IPR008523">
    <property type="entry name" value="DUF805"/>
</dbReference>
<dbReference type="PANTHER" id="PTHR34980">
    <property type="entry name" value="INNER MEMBRANE PROTEIN-RELATED-RELATED"/>
    <property type="match status" value="1"/>
</dbReference>
<feature type="transmembrane region" description="Helical" evidence="1">
    <location>
        <begin position="38"/>
        <end position="67"/>
    </location>
</feature>
<dbReference type="EMBL" id="SNYM01000011">
    <property type="protein sequence ID" value="TDQ47181.1"/>
    <property type="molecule type" value="Genomic_DNA"/>
</dbReference>
<organism evidence="2 3">
    <name type="scientific">Permianibacter aggregans</name>
    <dbReference type="NCBI Taxonomy" id="1510150"/>
    <lineage>
        <taxon>Bacteria</taxon>
        <taxon>Pseudomonadati</taxon>
        <taxon>Pseudomonadota</taxon>
        <taxon>Gammaproteobacteria</taxon>
        <taxon>Pseudomonadales</taxon>
        <taxon>Pseudomonadaceae</taxon>
        <taxon>Permianibacter</taxon>
    </lineage>
</organism>
<evidence type="ECO:0000256" key="1">
    <source>
        <dbReference type="SAM" id="Phobius"/>
    </source>
</evidence>